<feature type="region of interest" description="Disordered" evidence="1">
    <location>
        <begin position="1"/>
        <end position="22"/>
    </location>
</feature>
<proteinExistence type="predicted"/>
<feature type="compositionally biased region" description="Polar residues" evidence="1">
    <location>
        <begin position="1"/>
        <end position="16"/>
    </location>
</feature>
<dbReference type="EMBL" id="JTDY01005421">
    <property type="protein sequence ID" value="KOB67018.1"/>
    <property type="molecule type" value="Genomic_DNA"/>
</dbReference>
<name>A0A0L7KUT5_OPEBR</name>
<keyword evidence="3" id="KW-1185">Reference proteome</keyword>
<organism evidence="2 3">
    <name type="scientific">Operophtera brumata</name>
    <name type="common">Winter moth</name>
    <name type="synonym">Phalaena brumata</name>
    <dbReference type="NCBI Taxonomy" id="104452"/>
    <lineage>
        <taxon>Eukaryota</taxon>
        <taxon>Metazoa</taxon>
        <taxon>Ecdysozoa</taxon>
        <taxon>Arthropoda</taxon>
        <taxon>Hexapoda</taxon>
        <taxon>Insecta</taxon>
        <taxon>Pterygota</taxon>
        <taxon>Neoptera</taxon>
        <taxon>Endopterygota</taxon>
        <taxon>Lepidoptera</taxon>
        <taxon>Glossata</taxon>
        <taxon>Ditrysia</taxon>
        <taxon>Geometroidea</taxon>
        <taxon>Geometridae</taxon>
        <taxon>Larentiinae</taxon>
        <taxon>Operophtera</taxon>
    </lineage>
</organism>
<protein>
    <submittedName>
        <fullName evidence="2">Fanconi anemia, complementation group D2</fullName>
    </submittedName>
</protein>
<gene>
    <name evidence="2" type="ORF">OBRU01_20292</name>
</gene>
<accession>A0A0L7KUT5</accession>
<comment type="caution">
    <text evidence="2">The sequence shown here is derived from an EMBL/GenBank/DDBJ whole genome shotgun (WGS) entry which is preliminary data.</text>
</comment>
<evidence type="ECO:0000313" key="2">
    <source>
        <dbReference type="EMBL" id="KOB67018.1"/>
    </source>
</evidence>
<evidence type="ECO:0000256" key="1">
    <source>
        <dbReference type="SAM" id="MobiDB-lite"/>
    </source>
</evidence>
<evidence type="ECO:0000313" key="3">
    <source>
        <dbReference type="Proteomes" id="UP000037510"/>
    </source>
</evidence>
<reference evidence="2 3" key="1">
    <citation type="journal article" date="2015" name="Genome Biol. Evol.">
        <title>The genome of winter moth (Operophtera brumata) provides a genomic perspective on sexual dimorphism and phenology.</title>
        <authorList>
            <person name="Derks M.F."/>
            <person name="Smit S."/>
            <person name="Salis L."/>
            <person name="Schijlen E."/>
            <person name="Bossers A."/>
            <person name="Mateman C."/>
            <person name="Pijl A.S."/>
            <person name="de Ridder D."/>
            <person name="Groenen M.A."/>
            <person name="Visser M.E."/>
            <person name="Megens H.J."/>
        </authorList>
    </citation>
    <scope>NUCLEOTIDE SEQUENCE [LARGE SCALE GENOMIC DNA]</scope>
    <source>
        <strain evidence="2">WM2013NL</strain>
        <tissue evidence="2">Head and thorax</tissue>
    </source>
</reference>
<dbReference type="AlphaFoldDB" id="A0A0L7KUT5"/>
<sequence length="127" mass="14256">MSSKRTLSQRSNSATRSDSKKLKVVDSTNYLHKTLKDSGLILKHPPEKCTSSSHKTIDITRNIKKNLEKHFEYPQINNKNCSTYDIPDDVVNQVGKGRPKETGEASTSSSVAIIIEDPGDFQFNFEI</sequence>
<dbReference type="Proteomes" id="UP000037510">
    <property type="component" value="Unassembled WGS sequence"/>
</dbReference>